<evidence type="ECO:0000313" key="1">
    <source>
        <dbReference type="EMBL" id="CAD8191437.1"/>
    </source>
</evidence>
<comment type="caution">
    <text evidence="1">The sequence shown here is derived from an EMBL/GenBank/DDBJ whole genome shotgun (WGS) entry which is preliminary data.</text>
</comment>
<dbReference type="EMBL" id="CAJJDP010000098">
    <property type="protein sequence ID" value="CAD8191437.1"/>
    <property type="molecule type" value="Genomic_DNA"/>
</dbReference>
<protein>
    <submittedName>
        <fullName evidence="1">Uncharacterized protein</fullName>
    </submittedName>
</protein>
<evidence type="ECO:0000313" key="2">
    <source>
        <dbReference type="Proteomes" id="UP000683925"/>
    </source>
</evidence>
<name>A0A8S1WRP7_PAROT</name>
<dbReference type="Proteomes" id="UP000683925">
    <property type="component" value="Unassembled WGS sequence"/>
</dbReference>
<gene>
    <name evidence="1" type="ORF">POCTA_138.1.T0990222</name>
</gene>
<accession>A0A8S1WRP7</accession>
<organism evidence="1 2">
    <name type="scientific">Paramecium octaurelia</name>
    <dbReference type="NCBI Taxonomy" id="43137"/>
    <lineage>
        <taxon>Eukaryota</taxon>
        <taxon>Sar</taxon>
        <taxon>Alveolata</taxon>
        <taxon>Ciliophora</taxon>
        <taxon>Intramacronucleata</taxon>
        <taxon>Oligohymenophorea</taxon>
        <taxon>Peniculida</taxon>
        <taxon>Parameciidae</taxon>
        <taxon>Paramecium</taxon>
    </lineage>
</organism>
<proteinExistence type="predicted"/>
<sequence>MKLKVFFLILKQKGLTIGFDLNLSERTIFADQRRLKQIFITLDSNVQKFTFKDDIRLIYLLTQQTNMSNSKLLTQELDSHHLNQNLLKKQLDFALEVYFQYYPFTFITQIIATLSVNKIVLYKFFVQFYFKMNNKFLFVQIRTDVKYYLNLNPFSKDIFSLLYIIQSLKVRHPQHLF</sequence>
<keyword evidence="2" id="KW-1185">Reference proteome</keyword>
<reference evidence="1" key="1">
    <citation type="submission" date="2021-01" db="EMBL/GenBank/DDBJ databases">
        <authorList>
            <consortium name="Genoscope - CEA"/>
            <person name="William W."/>
        </authorList>
    </citation>
    <scope>NUCLEOTIDE SEQUENCE</scope>
</reference>
<dbReference type="AlphaFoldDB" id="A0A8S1WRP7"/>